<accession>H0EUI9</accession>
<dbReference type="AlphaFoldDB" id="H0EUI9"/>
<sequence>MSRRLSERMDETIRPHLPRKADLYTPRLTHRRVGWRICASTGLYPLCKPHFVLSKIPNRNHTSQKRMLLTLSAQFMRNFNNGTEAEETAVTVRNVDRCSIDRQAEEWFDGPLLVETCEEGVVGNTI</sequence>
<dbReference type="HOGENOM" id="CLU_1981797_0_0_1"/>
<dbReference type="InParanoid" id="H0EUI9"/>
<name>H0EUI9_GLAL7</name>
<organism evidence="1 2">
    <name type="scientific">Glarea lozoyensis (strain ATCC 74030 / MF5533)</name>
    <dbReference type="NCBI Taxonomy" id="1104152"/>
    <lineage>
        <taxon>Eukaryota</taxon>
        <taxon>Fungi</taxon>
        <taxon>Dikarya</taxon>
        <taxon>Ascomycota</taxon>
        <taxon>Pezizomycotina</taxon>
        <taxon>Leotiomycetes</taxon>
        <taxon>Helotiales</taxon>
        <taxon>Helotiaceae</taxon>
        <taxon>Glarea</taxon>
    </lineage>
</organism>
<dbReference type="EMBL" id="AGUE01000177">
    <property type="protein sequence ID" value="EHK97765.1"/>
    <property type="molecule type" value="Genomic_DNA"/>
</dbReference>
<proteinExistence type="predicted"/>
<dbReference type="Proteomes" id="UP000005446">
    <property type="component" value="Unassembled WGS sequence"/>
</dbReference>
<keyword evidence="2" id="KW-1185">Reference proteome</keyword>
<evidence type="ECO:0000313" key="2">
    <source>
        <dbReference type="Proteomes" id="UP000005446"/>
    </source>
</evidence>
<gene>
    <name evidence="1" type="ORF">M7I_6424</name>
</gene>
<comment type="caution">
    <text evidence="1">The sequence shown here is derived from an EMBL/GenBank/DDBJ whole genome shotgun (WGS) entry which is preliminary data.</text>
</comment>
<reference evidence="1 2" key="1">
    <citation type="journal article" date="2012" name="Eukaryot. Cell">
        <title>Genome sequence of the fungus Glarea lozoyensis: the first genome sequence of a species from the Helotiaceae family.</title>
        <authorList>
            <person name="Youssar L."/>
            <person name="Gruening B.A."/>
            <person name="Erxleben A."/>
            <person name="Guenther S."/>
            <person name="Huettel W."/>
        </authorList>
    </citation>
    <scope>NUCLEOTIDE SEQUENCE [LARGE SCALE GENOMIC DNA]</scope>
    <source>
        <strain evidence="2">ATCC 74030 / MF5533</strain>
    </source>
</reference>
<evidence type="ECO:0000313" key="1">
    <source>
        <dbReference type="EMBL" id="EHK97765.1"/>
    </source>
</evidence>
<protein>
    <submittedName>
        <fullName evidence="1">Uncharacterized protein</fullName>
    </submittedName>
</protein>